<proteinExistence type="predicted"/>
<evidence type="ECO:0000313" key="2">
    <source>
        <dbReference type="Proteomes" id="UP001199816"/>
    </source>
</evidence>
<protein>
    <recommendedName>
        <fullName evidence="3">DUF1735 domain-containing protein</fullName>
    </recommendedName>
</protein>
<dbReference type="EMBL" id="JAJNEC010000007">
    <property type="protein sequence ID" value="MCD2425732.1"/>
    <property type="molecule type" value="Genomic_DNA"/>
</dbReference>
<sequence>MKKIVILCLIVSSVFTSCTKELKIDYPAKPFIEFDANIFNAPVAPYQYTVVTRNVPFGYASASAYPLITRSSGTIKLRVNLVGAVAKGKEQTISYKVLTTPVPASPNALAENGVHFATGGTLKIPADSIYGILEINVLNTGVSSTTPREVHLELEGNSDLMVTGVSNKVAVRISQQ</sequence>
<reference evidence="1 2" key="1">
    <citation type="submission" date="2021-11" db="EMBL/GenBank/DDBJ databases">
        <title>Genomic of Niabella pedocola.</title>
        <authorList>
            <person name="Wu T."/>
        </authorList>
    </citation>
    <scope>NUCLEOTIDE SEQUENCE [LARGE SCALE GENOMIC DNA]</scope>
    <source>
        <strain evidence="1 2">JCM 31011</strain>
    </source>
</reference>
<evidence type="ECO:0008006" key="3">
    <source>
        <dbReference type="Google" id="ProtNLM"/>
    </source>
</evidence>
<comment type="caution">
    <text evidence="1">The sequence shown here is derived from an EMBL/GenBank/DDBJ whole genome shotgun (WGS) entry which is preliminary data.</text>
</comment>
<evidence type="ECO:0000313" key="1">
    <source>
        <dbReference type="EMBL" id="MCD2425732.1"/>
    </source>
</evidence>
<gene>
    <name evidence="1" type="ORF">LQ567_23310</name>
</gene>
<accession>A0ABS8PZN0</accession>
<dbReference type="Proteomes" id="UP001199816">
    <property type="component" value="Unassembled WGS sequence"/>
</dbReference>
<dbReference type="RefSeq" id="WP_231008296.1">
    <property type="nucleotide sequence ID" value="NZ_JAJNEC010000007.1"/>
</dbReference>
<dbReference type="PROSITE" id="PS51257">
    <property type="entry name" value="PROKAR_LIPOPROTEIN"/>
    <property type="match status" value="1"/>
</dbReference>
<keyword evidence="2" id="KW-1185">Reference proteome</keyword>
<organism evidence="1 2">
    <name type="scientific">Niabella pedocola</name>
    <dbReference type="NCBI Taxonomy" id="1752077"/>
    <lineage>
        <taxon>Bacteria</taxon>
        <taxon>Pseudomonadati</taxon>
        <taxon>Bacteroidota</taxon>
        <taxon>Chitinophagia</taxon>
        <taxon>Chitinophagales</taxon>
        <taxon>Chitinophagaceae</taxon>
        <taxon>Niabella</taxon>
    </lineage>
</organism>
<name>A0ABS8PZN0_9BACT</name>